<sequence>MTISMIESRSAVKLLGLLFSTDQGQAKVAKKTRTREPWKVIGISWPQERDDDRDQRRRSHYFLVRNIEKDDQNRYDTLETKVKSSLDPLAPCKFSHPVWIKTLMLSSPMRLFLVKARGLNSLEPSRHKLVTSSQAYPLILLLAKLRRALEKTSFESLIWVAGAASLHMEGPGKLELRWESNITFWSSGIVCSGSRDSKRARDFILAQLKSLDNDASPTIAKSTRHLDLS</sequence>
<dbReference type="AlphaFoldDB" id="A0A8X7R5J8"/>
<dbReference type="Proteomes" id="UP000886595">
    <property type="component" value="Unassembled WGS sequence"/>
</dbReference>
<accession>A0A8X7R5J8</accession>
<keyword evidence="2" id="KW-1185">Reference proteome</keyword>
<protein>
    <submittedName>
        <fullName evidence="1">Uncharacterized protein</fullName>
    </submittedName>
</protein>
<proteinExistence type="predicted"/>
<evidence type="ECO:0000313" key="2">
    <source>
        <dbReference type="Proteomes" id="UP000886595"/>
    </source>
</evidence>
<dbReference type="EMBL" id="JAAMPC010000011">
    <property type="protein sequence ID" value="KAG2281668.1"/>
    <property type="molecule type" value="Genomic_DNA"/>
</dbReference>
<dbReference type="OrthoDB" id="10563096at2759"/>
<evidence type="ECO:0000313" key="1">
    <source>
        <dbReference type="EMBL" id="KAG2281668.1"/>
    </source>
</evidence>
<gene>
    <name evidence="1" type="ORF">Bca52824_052888</name>
</gene>
<reference evidence="1 2" key="1">
    <citation type="submission" date="2020-02" db="EMBL/GenBank/DDBJ databases">
        <authorList>
            <person name="Ma Q."/>
            <person name="Huang Y."/>
            <person name="Song X."/>
            <person name="Pei D."/>
        </authorList>
    </citation>
    <scope>NUCLEOTIDE SEQUENCE [LARGE SCALE GENOMIC DNA]</scope>
    <source>
        <strain evidence="1">Sxm20200214</strain>
        <tissue evidence="1">Leaf</tissue>
    </source>
</reference>
<organism evidence="1 2">
    <name type="scientific">Brassica carinata</name>
    <name type="common">Ethiopian mustard</name>
    <name type="synonym">Abyssinian cabbage</name>
    <dbReference type="NCBI Taxonomy" id="52824"/>
    <lineage>
        <taxon>Eukaryota</taxon>
        <taxon>Viridiplantae</taxon>
        <taxon>Streptophyta</taxon>
        <taxon>Embryophyta</taxon>
        <taxon>Tracheophyta</taxon>
        <taxon>Spermatophyta</taxon>
        <taxon>Magnoliopsida</taxon>
        <taxon>eudicotyledons</taxon>
        <taxon>Gunneridae</taxon>
        <taxon>Pentapetalae</taxon>
        <taxon>rosids</taxon>
        <taxon>malvids</taxon>
        <taxon>Brassicales</taxon>
        <taxon>Brassicaceae</taxon>
        <taxon>Brassiceae</taxon>
        <taxon>Brassica</taxon>
    </lineage>
</organism>
<name>A0A8X7R5J8_BRACI</name>
<comment type="caution">
    <text evidence="1">The sequence shown here is derived from an EMBL/GenBank/DDBJ whole genome shotgun (WGS) entry which is preliminary data.</text>
</comment>